<dbReference type="InterPro" id="IPR052532">
    <property type="entry name" value="SUA5_domain"/>
</dbReference>
<dbReference type="STRING" id="488533.SAMN04487960_11269"/>
<evidence type="ECO:0000313" key="2">
    <source>
        <dbReference type="EMBL" id="SDX65134.1"/>
    </source>
</evidence>
<dbReference type="PANTHER" id="PTHR42828">
    <property type="entry name" value="DHBP SYNTHASE RIBB-LIKE ALPHA/BETA DOMAIN-CONTAINING PROTEIN"/>
    <property type="match status" value="1"/>
</dbReference>
<sequence length="208" mass="23308">MSQFFQIHPETPQKRLINQAVDIIRKGGVVVYPTDSAYAIGCHLGDKQAADRIKRIRRLDDKHNFTLVCADLSEIGTYAKVDNSQYRLLKTYTPGPYTFILNATSEVPRRLLHPKRRSIGLRVPDNAIVQALLSELGEPIMSSTLILPGETEPMTDPYEIRETLEHELDLIIDGGFCGFEATTVVNMLEDIPEVTRVGKGDPEPFENA</sequence>
<dbReference type="GO" id="GO:0003725">
    <property type="term" value="F:double-stranded RNA binding"/>
    <property type="evidence" value="ECO:0007669"/>
    <property type="project" value="InterPro"/>
</dbReference>
<dbReference type="InterPro" id="IPR006070">
    <property type="entry name" value="Sua5-like_dom"/>
</dbReference>
<dbReference type="AlphaFoldDB" id="A0A1H3DHJ7"/>
<evidence type="ECO:0000313" key="3">
    <source>
        <dbReference type="Proteomes" id="UP000199675"/>
    </source>
</evidence>
<dbReference type="PROSITE" id="PS51163">
    <property type="entry name" value="YRDC"/>
    <property type="match status" value="1"/>
</dbReference>
<protein>
    <submittedName>
        <fullName evidence="2">tRNA threonylcarbamoyl adenosine modification protein, Sua5/YciO/YrdC/YwlC family</fullName>
    </submittedName>
</protein>
<reference evidence="2 3" key="1">
    <citation type="submission" date="2016-10" db="EMBL/GenBank/DDBJ databases">
        <authorList>
            <person name="de Groot N.N."/>
        </authorList>
    </citation>
    <scope>NUCLEOTIDE SEQUENCE [LARGE SCALE GENOMIC DNA]</scope>
    <source>
        <strain evidence="2 3">CGMCC 1.7059</strain>
    </source>
</reference>
<dbReference type="Gene3D" id="3.90.870.10">
    <property type="entry name" value="DHBP synthase"/>
    <property type="match status" value="1"/>
</dbReference>
<dbReference type="PANTHER" id="PTHR42828:SF3">
    <property type="entry name" value="THREONYLCARBAMOYL-AMP SYNTHASE"/>
    <property type="match status" value="1"/>
</dbReference>
<dbReference type="Pfam" id="PF01300">
    <property type="entry name" value="Sua5_yciO_yrdC"/>
    <property type="match status" value="1"/>
</dbReference>
<proteinExistence type="predicted"/>
<dbReference type="Proteomes" id="UP000199675">
    <property type="component" value="Unassembled WGS sequence"/>
</dbReference>
<evidence type="ECO:0000259" key="1">
    <source>
        <dbReference type="PROSITE" id="PS51163"/>
    </source>
</evidence>
<dbReference type="OrthoDB" id="9781656at2"/>
<keyword evidence="3" id="KW-1185">Reference proteome</keyword>
<accession>A0A1H3DHJ7</accession>
<dbReference type="InterPro" id="IPR017945">
    <property type="entry name" value="DHBP_synth_RibB-like_a/b_dom"/>
</dbReference>
<dbReference type="NCBIfam" id="TIGR00057">
    <property type="entry name" value="L-threonylcarbamoyladenylate synthase"/>
    <property type="match status" value="1"/>
</dbReference>
<gene>
    <name evidence="2" type="ORF">SAMN04487960_11269</name>
</gene>
<dbReference type="RefSeq" id="WP_091817254.1">
    <property type="nucleotide sequence ID" value="NZ_FNNE01000012.1"/>
</dbReference>
<dbReference type="EMBL" id="FNNE01000012">
    <property type="protein sequence ID" value="SDX65134.1"/>
    <property type="molecule type" value="Genomic_DNA"/>
</dbReference>
<feature type="domain" description="YrdC-like" evidence="1">
    <location>
        <begin position="14"/>
        <end position="200"/>
    </location>
</feature>
<name>A0A1H3DHJ7_9GAMM</name>
<organism evidence="2 3">
    <name type="scientific">Marinobacter mobilis</name>
    <dbReference type="NCBI Taxonomy" id="488533"/>
    <lineage>
        <taxon>Bacteria</taxon>
        <taxon>Pseudomonadati</taxon>
        <taxon>Pseudomonadota</taxon>
        <taxon>Gammaproteobacteria</taxon>
        <taxon>Pseudomonadales</taxon>
        <taxon>Marinobacteraceae</taxon>
        <taxon>Marinobacter</taxon>
    </lineage>
</organism>
<dbReference type="SUPFAM" id="SSF55821">
    <property type="entry name" value="YrdC/RibB"/>
    <property type="match status" value="1"/>
</dbReference>